<dbReference type="AlphaFoldDB" id="L7VV83"/>
<proteinExistence type="predicted"/>
<accession>L7VV83</accession>
<name>L7VV83_9BACT</name>
<evidence type="ECO:0000256" key="1">
    <source>
        <dbReference type="SAM" id="Phobius"/>
    </source>
</evidence>
<keyword evidence="1" id="KW-0812">Transmembrane</keyword>
<organism evidence="2">
    <name type="scientific">uncultured bacterium A1Q1_fos_75</name>
    <dbReference type="NCBI Taxonomy" id="1256589"/>
    <lineage>
        <taxon>Bacteria</taxon>
        <taxon>environmental samples</taxon>
    </lineage>
</organism>
<dbReference type="EMBL" id="JX649866">
    <property type="protein sequence ID" value="AGC71226.1"/>
    <property type="molecule type" value="Genomic_DNA"/>
</dbReference>
<reference evidence="2" key="1">
    <citation type="submission" date="2012-09" db="EMBL/GenBank/DDBJ databases">
        <title>Metagenomic Characterization of a Microbial Community in Wastewater Detects High Levels of Antibiotic Resistance.</title>
        <authorList>
            <person name="Abrams M."/>
            <person name="Caldwell A."/>
            <person name="Vandaei E."/>
            <person name="Lee W."/>
            <person name="Perrott J."/>
            <person name="Khan S.Y."/>
            <person name="Ta J."/>
            <person name="Romero D."/>
            <person name="Nguyen V."/>
            <person name="Pourmand N."/>
            <person name="Ouverney C.C."/>
        </authorList>
    </citation>
    <scope>NUCLEOTIDE SEQUENCE</scope>
</reference>
<evidence type="ECO:0000313" key="2">
    <source>
        <dbReference type="EMBL" id="AGC71226.1"/>
    </source>
</evidence>
<keyword evidence="1" id="KW-1133">Transmembrane helix</keyword>
<feature type="transmembrane region" description="Helical" evidence="1">
    <location>
        <begin position="138"/>
        <end position="155"/>
    </location>
</feature>
<sequence>MQIVLIAHVRPLNSQIASASELLQAVFQSDAAAIEWSIGETIRQRAAAYFPAEYTIFVRVDLLDRGDSARVVFWTATPRLSRSAAVFARRSWSLLLPIFEHVTLQGFQERLEGIRVEIIAKSNTVTSFAPRRLLTEPLVIIGAAGLLTTLYWLLVHPNARGWLGF</sequence>
<keyword evidence="1" id="KW-0472">Membrane</keyword>
<protein>
    <submittedName>
        <fullName evidence="2">Uncharacterized protein</fullName>
    </submittedName>
</protein>